<dbReference type="Pfam" id="PF00990">
    <property type="entry name" value="GGDEF"/>
    <property type="match status" value="1"/>
</dbReference>
<feature type="transmembrane region" description="Helical" evidence="2">
    <location>
        <begin position="138"/>
        <end position="163"/>
    </location>
</feature>
<feature type="transmembrane region" description="Helical" evidence="2">
    <location>
        <begin position="20"/>
        <end position="37"/>
    </location>
</feature>
<dbReference type="RefSeq" id="WP_124152124.1">
    <property type="nucleotide sequence ID" value="NZ_RQIS01000011.1"/>
</dbReference>
<dbReference type="InterPro" id="IPR000014">
    <property type="entry name" value="PAS"/>
</dbReference>
<accession>A0A3N6PSM5</accession>
<dbReference type="SMART" id="SM00091">
    <property type="entry name" value="PAS"/>
    <property type="match status" value="1"/>
</dbReference>
<evidence type="ECO:0000259" key="3">
    <source>
        <dbReference type="PROSITE" id="PS50112"/>
    </source>
</evidence>
<protein>
    <submittedName>
        <fullName evidence="6">EAL domain-containing protein</fullName>
    </submittedName>
</protein>
<dbReference type="SUPFAM" id="SSF141868">
    <property type="entry name" value="EAL domain-like"/>
    <property type="match status" value="1"/>
</dbReference>
<evidence type="ECO:0000256" key="1">
    <source>
        <dbReference type="ARBA" id="ARBA00051114"/>
    </source>
</evidence>
<comment type="catalytic activity">
    <reaction evidence="1">
        <text>3',3'-c-di-GMP + H2O = 5'-phosphoguanylyl(3'-&gt;5')guanosine + H(+)</text>
        <dbReference type="Rhea" id="RHEA:24902"/>
        <dbReference type="ChEBI" id="CHEBI:15377"/>
        <dbReference type="ChEBI" id="CHEBI:15378"/>
        <dbReference type="ChEBI" id="CHEBI:58754"/>
        <dbReference type="ChEBI" id="CHEBI:58805"/>
        <dbReference type="EC" id="3.1.4.52"/>
    </reaction>
    <physiologicalReaction direction="left-to-right" evidence="1">
        <dbReference type="Rhea" id="RHEA:24903"/>
    </physiologicalReaction>
</comment>
<dbReference type="PANTHER" id="PTHR44757:SF2">
    <property type="entry name" value="BIOFILM ARCHITECTURE MAINTENANCE PROTEIN MBAA"/>
    <property type="match status" value="1"/>
</dbReference>
<dbReference type="InterPro" id="IPR035965">
    <property type="entry name" value="PAS-like_dom_sf"/>
</dbReference>
<dbReference type="InterPro" id="IPR029787">
    <property type="entry name" value="Nucleotide_cyclase"/>
</dbReference>
<keyword evidence="7" id="KW-1185">Reference proteome</keyword>
<dbReference type="Pfam" id="PF13426">
    <property type="entry name" value="PAS_9"/>
    <property type="match status" value="1"/>
</dbReference>
<dbReference type="PROSITE" id="PS50883">
    <property type="entry name" value="EAL"/>
    <property type="match status" value="1"/>
</dbReference>
<dbReference type="CDD" id="cd01949">
    <property type="entry name" value="GGDEF"/>
    <property type="match status" value="1"/>
</dbReference>
<dbReference type="CDD" id="cd01948">
    <property type="entry name" value="EAL"/>
    <property type="match status" value="1"/>
</dbReference>
<dbReference type="Proteomes" id="UP000272778">
    <property type="component" value="Unassembled WGS sequence"/>
</dbReference>
<feature type="domain" description="GGDEF" evidence="5">
    <location>
        <begin position="359"/>
        <end position="492"/>
    </location>
</feature>
<feature type="transmembrane region" description="Helical" evidence="2">
    <location>
        <begin position="91"/>
        <end position="108"/>
    </location>
</feature>
<dbReference type="SUPFAM" id="SSF55785">
    <property type="entry name" value="PYP-like sensor domain (PAS domain)"/>
    <property type="match status" value="1"/>
</dbReference>
<dbReference type="InterPro" id="IPR035919">
    <property type="entry name" value="EAL_sf"/>
</dbReference>
<dbReference type="Gene3D" id="3.20.20.450">
    <property type="entry name" value="EAL domain"/>
    <property type="match status" value="1"/>
</dbReference>
<feature type="domain" description="PAS" evidence="3">
    <location>
        <begin position="203"/>
        <end position="249"/>
    </location>
</feature>
<organism evidence="6 7">
    <name type="scientific">Paraburkholderia dinghuensis</name>
    <dbReference type="NCBI Taxonomy" id="2305225"/>
    <lineage>
        <taxon>Bacteria</taxon>
        <taxon>Pseudomonadati</taxon>
        <taxon>Pseudomonadota</taxon>
        <taxon>Betaproteobacteria</taxon>
        <taxon>Burkholderiales</taxon>
        <taxon>Burkholderiaceae</taxon>
        <taxon>Paraburkholderia</taxon>
    </lineage>
</organism>
<dbReference type="InterPro" id="IPR043128">
    <property type="entry name" value="Rev_trsase/Diguanyl_cyclase"/>
</dbReference>
<feature type="transmembrane region" description="Helical" evidence="2">
    <location>
        <begin position="169"/>
        <end position="188"/>
    </location>
</feature>
<sequence>MSTKDNSPLHKTRSHADGIFAALFVGLTPVITGLAYFSTRWSITSTICTAAKSVPLIIGGGWPLALMLAGPLALGSVLIWKLRPGQRLGTMYNAVTSMVFSALIMHFGGGAGEAHFPFFIFTSFLLYYRSWRPIGLACAVILAHHLGFFALQSVNVPVVVFHSVDGRTLLVHLAAGVGQCALLGYIASKMEKSDLALMQSTATQKLAAKVFHKTIEGIVVTDAHGCIESVNPAFTQITGYSEEEVIGKTPRVWKSNHHDAGFYQEMWRVIEHTGQWAGEVWNRRKSGEVYLQEQTIQRIESEDGVDRYVAVFNDITEQRRKDEHIEYLAFHDSLTSLANRSMLADRLKQAISLADGSGSELAVVFVDLDNFKHVNDTFGHDKGDDLLKVVAARLQTVVRQTDTVARLGGDEFVLVLQPCGRPEEIAATAERVINQIAAPIDLSGLSLRVGASIGIAVYPGDGVDVASLMKGADTAMYDAKAAGKGTYRFFSAELAGRAQARLRLEMDLRKAIEQREFELHYQPKICLQLNSPCGAEALIRWRHPLRGLVPPMEFIPVAEETGLIEPIGDWVLEEACRQLSLWKASGTGLDSLAVNVSALQLQRGTLAKKIRELLVRYRLPGEALEIELTESAVMRNPDQAIETMSAIRSLGVRIAVDDFGTGHSSLAYLKRLPLDTLKIDRSFVKEAHHDEESAVICSAILGLARSLNLDVVAEGVETSEQLAFLRKQGCTMAQGYYFSRPRLVDDLEKWLDEQSDDQLRTLRA</sequence>
<comment type="caution">
    <text evidence="6">The sequence shown here is derived from an EMBL/GenBank/DDBJ whole genome shotgun (WGS) entry which is preliminary data.</text>
</comment>
<dbReference type="InterPro" id="IPR001633">
    <property type="entry name" value="EAL_dom"/>
</dbReference>
<dbReference type="PROSITE" id="PS50112">
    <property type="entry name" value="PAS"/>
    <property type="match status" value="1"/>
</dbReference>
<dbReference type="SMART" id="SM00267">
    <property type="entry name" value="GGDEF"/>
    <property type="match status" value="1"/>
</dbReference>
<dbReference type="EMBL" id="RQIS01000011">
    <property type="protein sequence ID" value="RQH04990.1"/>
    <property type="molecule type" value="Genomic_DNA"/>
</dbReference>
<evidence type="ECO:0000313" key="6">
    <source>
        <dbReference type="EMBL" id="RQH04990.1"/>
    </source>
</evidence>
<dbReference type="InterPro" id="IPR000160">
    <property type="entry name" value="GGDEF_dom"/>
</dbReference>
<name>A0A3N6PSM5_9BURK</name>
<dbReference type="CDD" id="cd00130">
    <property type="entry name" value="PAS"/>
    <property type="match status" value="1"/>
</dbReference>
<dbReference type="GO" id="GO:0071111">
    <property type="term" value="F:cyclic-guanylate-specific phosphodiesterase activity"/>
    <property type="evidence" value="ECO:0007669"/>
    <property type="project" value="UniProtKB-EC"/>
</dbReference>
<dbReference type="Pfam" id="PF00563">
    <property type="entry name" value="EAL"/>
    <property type="match status" value="1"/>
</dbReference>
<dbReference type="PROSITE" id="PS50887">
    <property type="entry name" value="GGDEF"/>
    <property type="match status" value="1"/>
</dbReference>
<feature type="domain" description="EAL" evidence="4">
    <location>
        <begin position="501"/>
        <end position="755"/>
    </location>
</feature>
<gene>
    <name evidence="6" type="ORF">D1Y85_16395</name>
</gene>
<dbReference type="InterPro" id="IPR052155">
    <property type="entry name" value="Biofilm_reg_signaling"/>
</dbReference>
<dbReference type="NCBIfam" id="TIGR00254">
    <property type="entry name" value="GGDEF"/>
    <property type="match status" value="1"/>
</dbReference>
<dbReference type="FunFam" id="3.20.20.450:FF:000001">
    <property type="entry name" value="Cyclic di-GMP phosphodiesterase yahA"/>
    <property type="match status" value="1"/>
</dbReference>
<evidence type="ECO:0000259" key="4">
    <source>
        <dbReference type="PROSITE" id="PS50883"/>
    </source>
</evidence>
<dbReference type="FunFam" id="3.30.70.270:FF:000001">
    <property type="entry name" value="Diguanylate cyclase domain protein"/>
    <property type="match status" value="1"/>
</dbReference>
<keyword evidence="2" id="KW-0472">Membrane</keyword>
<dbReference type="PANTHER" id="PTHR44757">
    <property type="entry name" value="DIGUANYLATE CYCLASE DGCP"/>
    <property type="match status" value="1"/>
</dbReference>
<dbReference type="Gene3D" id="3.30.450.20">
    <property type="entry name" value="PAS domain"/>
    <property type="match status" value="1"/>
</dbReference>
<proteinExistence type="predicted"/>
<dbReference type="SMART" id="SM00052">
    <property type="entry name" value="EAL"/>
    <property type="match status" value="1"/>
</dbReference>
<reference evidence="6 7" key="1">
    <citation type="submission" date="2018-11" db="EMBL/GenBank/DDBJ databases">
        <title>Paraburkholderia sp. DHOA04, isolated from soil.</title>
        <authorList>
            <person name="Gao Z.-H."/>
            <person name="Qiu L.-H."/>
            <person name="Fu J.-C."/>
        </authorList>
    </citation>
    <scope>NUCLEOTIDE SEQUENCE [LARGE SCALE GENOMIC DNA]</scope>
    <source>
        <strain evidence="6 7">DHOA04</strain>
    </source>
</reference>
<evidence type="ECO:0000259" key="5">
    <source>
        <dbReference type="PROSITE" id="PS50887"/>
    </source>
</evidence>
<dbReference type="NCBIfam" id="TIGR00229">
    <property type="entry name" value="sensory_box"/>
    <property type="match status" value="1"/>
</dbReference>
<keyword evidence="2" id="KW-0812">Transmembrane</keyword>
<evidence type="ECO:0000313" key="7">
    <source>
        <dbReference type="Proteomes" id="UP000272778"/>
    </source>
</evidence>
<keyword evidence="2" id="KW-1133">Transmembrane helix</keyword>
<dbReference type="SUPFAM" id="SSF55073">
    <property type="entry name" value="Nucleotide cyclase"/>
    <property type="match status" value="1"/>
</dbReference>
<dbReference type="AlphaFoldDB" id="A0A3N6PSM5"/>
<feature type="transmembrane region" description="Helical" evidence="2">
    <location>
        <begin position="57"/>
        <end position="79"/>
    </location>
</feature>
<dbReference type="GO" id="GO:0071732">
    <property type="term" value="P:cellular response to nitric oxide"/>
    <property type="evidence" value="ECO:0007669"/>
    <property type="project" value="UniProtKB-ARBA"/>
</dbReference>
<dbReference type="OrthoDB" id="9813903at2"/>
<dbReference type="Gene3D" id="3.30.70.270">
    <property type="match status" value="1"/>
</dbReference>
<evidence type="ECO:0000256" key="2">
    <source>
        <dbReference type="SAM" id="Phobius"/>
    </source>
</evidence>